<dbReference type="SUPFAM" id="SSF53098">
    <property type="entry name" value="Ribonuclease H-like"/>
    <property type="match status" value="1"/>
</dbReference>
<reference evidence="1 2" key="1">
    <citation type="submission" date="2017-04" db="EMBL/GenBank/DDBJ databases">
        <title>Complete Genome Sequence of Lytic Bacteriophage EF1 Infecting Enterococcus faecalis Isolates.</title>
        <authorList>
            <person name="Kim D."/>
            <person name="Kim Y.J."/>
            <person name="Han B.K."/>
            <person name="Kim H."/>
        </authorList>
    </citation>
    <scope>NUCLEOTIDE SEQUENCE [LARGE SCALE GENOMIC DNA]</scope>
</reference>
<protein>
    <submittedName>
        <fullName evidence="1">Uncharacterized protein</fullName>
    </submittedName>
</protein>
<accession>A0A249XXS6</accession>
<dbReference type="GO" id="GO:0003676">
    <property type="term" value="F:nucleic acid binding"/>
    <property type="evidence" value="ECO:0007669"/>
    <property type="project" value="InterPro"/>
</dbReference>
<dbReference type="EMBL" id="MF001358">
    <property type="protein sequence ID" value="ASZ76767.1"/>
    <property type="molecule type" value="Genomic_DNA"/>
</dbReference>
<sequence length="253" mass="30055">MKIDKRKKYILVLDVETAGDVEKNPLCYDVGFVVSDKKGNIYEEHSFAISEIFDDDALMRSAYYYTKLPLYREKISKGIMEVKPFRYVRKVILNIIEKYNIKTVAAYNAYFDFVKALNNTWQELTNYPFFFPYEVGKNLEINCIWHMACQTIFSQKSFPEWAFENGYYSKAGNLKTNAEVAYNWMMKTTDFVEEHTGLADVYIETEIMAWCYKQHKKMNRKINRMCWRIPTKVHSEKIAEINMKDFEASFQNQ</sequence>
<dbReference type="Gene3D" id="3.30.420.10">
    <property type="entry name" value="Ribonuclease H-like superfamily/Ribonuclease H"/>
    <property type="match status" value="1"/>
</dbReference>
<dbReference type="InterPro" id="IPR012337">
    <property type="entry name" value="RNaseH-like_sf"/>
</dbReference>
<keyword evidence="2" id="KW-1185">Reference proteome</keyword>
<dbReference type="InterPro" id="IPR036397">
    <property type="entry name" value="RNaseH_sf"/>
</dbReference>
<evidence type="ECO:0000313" key="2">
    <source>
        <dbReference type="Proteomes" id="UP000260005"/>
    </source>
</evidence>
<name>A0A249XXS6_9CAUD</name>
<dbReference type="Proteomes" id="UP000260005">
    <property type="component" value="Segment"/>
</dbReference>
<evidence type="ECO:0000313" key="1">
    <source>
        <dbReference type="EMBL" id="ASZ76767.1"/>
    </source>
</evidence>
<organism evidence="1 2">
    <name type="scientific">Enterococcus phage EF1</name>
    <dbReference type="NCBI Taxonomy" id="2025813"/>
    <lineage>
        <taxon>Viruses</taxon>
        <taxon>Duplodnaviria</taxon>
        <taxon>Heunggongvirae</taxon>
        <taxon>Uroviricota</taxon>
        <taxon>Caudoviricetes</taxon>
    </lineage>
</organism>
<proteinExistence type="predicted"/>